<evidence type="ECO:0000313" key="4">
    <source>
        <dbReference type="Proteomes" id="UP000823941"/>
    </source>
</evidence>
<dbReference type="InterPro" id="IPR041588">
    <property type="entry name" value="Integrase_H2C2"/>
</dbReference>
<protein>
    <recommendedName>
        <fullName evidence="1">RNA-directed DNA polymerase</fullName>
        <ecNumber evidence="1">2.7.7.49</ecNumber>
    </recommendedName>
</protein>
<dbReference type="PANTHER" id="PTHR37984">
    <property type="entry name" value="PROTEIN CBG26694"/>
    <property type="match status" value="1"/>
</dbReference>
<reference evidence="3 4" key="1">
    <citation type="submission" date="2021-06" db="EMBL/GenBank/DDBJ databases">
        <title>A haploid diamondback moth (Plutella xylostella L.) genome assembly resolves 31 chromosomes and identifies a diamide resistance mutation.</title>
        <authorList>
            <person name="Ward C.M."/>
            <person name="Perry K.D."/>
            <person name="Baker G."/>
            <person name="Powis K."/>
            <person name="Heckel D.G."/>
            <person name="Baxter S.W."/>
        </authorList>
    </citation>
    <scope>NUCLEOTIDE SEQUENCE [LARGE SCALE GENOMIC DNA]</scope>
    <source>
        <strain evidence="3 4">LV</strain>
        <tissue evidence="3">Single pupa</tissue>
    </source>
</reference>
<dbReference type="Gene3D" id="1.10.340.70">
    <property type="match status" value="1"/>
</dbReference>
<name>A0ABQ7QVV8_PLUXY</name>
<dbReference type="InterPro" id="IPR036397">
    <property type="entry name" value="RNaseH_sf"/>
</dbReference>
<dbReference type="SUPFAM" id="SSF53098">
    <property type="entry name" value="Ribonuclease H-like"/>
    <property type="match status" value="1"/>
</dbReference>
<proteinExistence type="predicted"/>
<dbReference type="EMBL" id="JAHIBW010000007">
    <property type="protein sequence ID" value="KAG7309183.1"/>
    <property type="molecule type" value="Genomic_DNA"/>
</dbReference>
<dbReference type="InterPro" id="IPR012337">
    <property type="entry name" value="RNaseH-like_sf"/>
</dbReference>
<keyword evidence="4" id="KW-1185">Reference proteome</keyword>
<dbReference type="InterPro" id="IPR050951">
    <property type="entry name" value="Retrovirus_Pol_polyprotein"/>
</dbReference>
<dbReference type="PANTHER" id="PTHR37984:SF5">
    <property type="entry name" value="PROTEIN NYNRIN-LIKE"/>
    <property type="match status" value="1"/>
</dbReference>
<dbReference type="Proteomes" id="UP000823941">
    <property type="component" value="Chromosome 7"/>
</dbReference>
<dbReference type="InterPro" id="IPR001584">
    <property type="entry name" value="Integrase_cat-core"/>
</dbReference>
<gene>
    <name evidence="3" type="ORF">JYU34_005107</name>
</gene>
<evidence type="ECO:0000259" key="2">
    <source>
        <dbReference type="PROSITE" id="PS50994"/>
    </source>
</evidence>
<evidence type="ECO:0000313" key="3">
    <source>
        <dbReference type="EMBL" id="KAG7309183.1"/>
    </source>
</evidence>
<sequence length="485" mass="55913">MPRIARWWIALQEFDFKIEYKAGCNMSHVDALSRNPINNTPSHPGSGELDDVNDTLPSVLKITCEDWLLSLQLADSELQRIRKTLDDKEYTDIKKNFVVKDNKLFRKVNDELKWVVPKSARFQLCRFNHDDIGHFGIEKTLNKISNDFWFPKMRKFIKKYVRSCIECAYGKEPSGPKEGLLHPIHKVNKPFDTVHVDHLGPFVKSSKGNSYLIVLVDGFTKFCLLKPLRNLKSGPTIKALDDIFTTFGYPQRLISDQGTTFTCNEFKKYCMETHIKHILNAVASPRANGQVERYNRTVLDTLTAYTDKIGEKNWDTVLGKLQWGMNNTLNKGINKSPSEALFGVGFASRNDNIFSEILNETRQLENIDDIRERISTHIEKDQTLQKQNFDKHRKRARIYKEGDLVKILKPTPSNDGKSKKLMPKYSGPFRVTKVLENDRYEISSIQGTKITSKNYCNVWAADRIQPWITTYYSDHSHDESSSDSC</sequence>
<dbReference type="Pfam" id="PF17921">
    <property type="entry name" value="Integrase_H2C2"/>
    <property type="match status" value="1"/>
</dbReference>
<dbReference type="Gene3D" id="3.30.420.10">
    <property type="entry name" value="Ribonuclease H-like superfamily/Ribonuclease H"/>
    <property type="match status" value="1"/>
</dbReference>
<evidence type="ECO:0000256" key="1">
    <source>
        <dbReference type="ARBA" id="ARBA00012493"/>
    </source>
</evidence>
<dbReference type="PROSITE" id="PS50994">
    <property type="entry name" value="INTEGRASE"/>
    <property type="match status" value="1"/>
</dbReference>
<dbReference type="EC" id="2.7.7.49" evidence="1"/>
<organism evidence="3 4">
    <name type="scientific">Plutella xylostella</name>
    <name type="common">Diamondback moth</name>
    <name type="synonym">Plutella maculipennis</name>
    <dbReference type="NCBI Taxonomy" id="51655"/>
    <lineage>
        <taxon>Eukaryota</taxon>
        <taxon>Metazoa</taxon>
        <taxon>Ecdysozoa</taxon>
        <taxon>Arthropoda</taxon>
        <taxon>Hexapoda</taxon>
        <taxon>Insecta</taxon>
        <taxon>Pterygota</taxon>
        <taxon>Neoptera</taxon>
        <taxon>Endopterygota</taxon>
        <taxon>Lepidoptera</taxon>
        <taxon>Glossata</taxon>
        <taxon>Ditrysia</taxon>
        <taxon>Yponomeutoidea</taxon>
        <taxon>Plutellidae</taxon>
        <taxon>Plutella</taxon>
    </lineage>
</organism>
<comment type="caution">
    <text evidence="3">The sequence shown here is derived from an EMBL/GenBank/DDBJ whole genome shotgun (WGS) entry which is preliminary data.</text>
</comment>
<feature type="domain" description="Integrase catalytic" evidence="2">
    <location>
        <begin position="186"/>
        <end position="345"/>
    </location>
</feature>
<dbReference type="Pfam" id="PF00665">
    <property type="entry name" value="rve"/>
    <property type="match status" value="1"/>
</dbReference>
<accession>A0ABQ7QVV8</accession>